<dbReference type="EMBL" id="JH172207">
    <property type="protein sequence ID" value="EHB13601.1"/>
    <property type="molecule type" value="Genomic_DNA"/>
</dbReference>
<organism evidence="7 8">
    <name type="scientific">Heterocephalus glaber</name>
    <name type="common">Naked mole rat</name>
    <dbReference type="NCBI Taxonomy" id="10181"/>
    <lineage>
        <taxon>Eukaryota</taxon>
        <taxon>Metazoa</taxon>
        <taxon>Chordata</taxon>
        <taxon>Craniata</taxon>
        <taxon>Vertebrata</taxon>
        <taxon>Euteleostomi</taxon>
        <taxon>Mammalia</taxon>
        <taxon>Eutheria</taxon>
        <taxon>Euarchontoglires</taxon>
        <taxon>Glires</taxon>
        <taxon>Rodentia</taxon>
        <taxon>Hystricomorpha</taxon>
        <taxon>Bathyergidae</taxon>
        <taxon>Heterocephalus</taxon>
    </lineage>
</organism>
<dbReference type="InterPro" id="IPR055457">
    <property type="entry name" value="OST48_N"/>
</dbReference>
<dbReference type="AlphaFoldDB" id="G5BWE0"/>
<dbReference type="GO" id="GO:0018279">
    <property type="term" value="P:protein N-linked glycosylation via asparagine"/>
    <property type="evidence" value="ECO:0007669"/>
    <property type="project" value="UniProtKB-UniRule"/>
</dbReference>
<dbReference type="InParanoid" id="G5BWE0"/>
<evidence type="ECO:0000256" key="1">
    <source>
        <dbReference type="ARBA" id="ARBA00004115"/>
    </source>
</evidence>
<evidence type="ECO:0000313" key="7">
    <source>
        <dbReference type="EMBL" id="EHB13601.1"/>
    </source>
</evidence>
<feature type="domain" description="OST48 N-terminal" evidence="6">
    <location>
        <begin position="1"/>
        <end position="63"/>
    </location>
</feature>
<gene>
    <name evidence="7" type="ORF">GW7_00382</name>
</gene>
<dbReference type="STRING" id="10181.G5BWE0"/>
<evidence type="ECO:0000256" key="5">
    <source>
        <dbReference type="RuleBase" id="RU361142"/>
    </source>
</evidence>
<comment type="subunit">
    <text evidence="4">Component of the oligosaccharyltransferase (OST) complex. OST exists in two different complex forms which contain common core subunits RPN1, RPN2, OST48, OST4, DAD1 and TMEM258, either STT3A or STT3B as catalytic subunits, and form-specific accessory subunits. STT3A complex assembly occurs through the formation of 3 subcomplexes. Subcomplex 1 contains RPN1 and TMEM258, subcomplex 2 contains the STT3A-specific subunits STT3A, DC2/OSTC, and KCP2 as well as the core subunit OST4, and subcomplex 3 contains RPN2, DAD1, and OST48. The STT3A complex can form stable complexes with the Sec61 complex or with both the Sec61 and TRAP complexes. Interacts with SMIM22.</text>
</comment>
<dbReference type="PANTHER" id="PTHR10830:SF0">
    <property type="entry name" value="DOLICHYL-DIPHOSPHOOLIGOSACCHARIDE--PROTEIN GLYCOSYLTRANSFERASE 48 KDA SUBUNIT"/>
    <property type="match status" value="1"/>
</dbReference>
<protein>
    <recommendedName>
        <fullName evidence="2 5">Dolichyl-diphosphooligosaccharide--protein glycosyltransferase 48 kDa subunit</fullName>
        <shortName evidence="5">Oligosaccharyl transferase 48 kDa subunit</shortName>
    </recommendedName>
</protein>
<evidence type="ECO:0000256" key="4">
    <source>
        <dbReference type="ARBA" id="ARBA00046842"/>
    </source>
</evidence>
<dbReference type="GO" id="GO:0008250">
    <property type="term" value="C:oligosaccharyltransferase complex"/>
    <property type="evidence" value="ECO:0007669"/>
    <property type="project" value="TreeGrafter"/>
</dbReference>
<dbReference type="Pfam" id="PF03345">
    <property type="entry name" value="OST48_N"/>
    <property type="match status" value="1"/>
</dbReference>
<evidence type="ECO:0000259" key="6">
    <source>
        <dbReference type="Pfam" id="PF03345"/>
    </source>
</evidence>
<reference evidence="7 8" key="1">
    <citation type="journal article" date="2011" name="Nature">
        <title>Genome sequencing reveals insights into physiology and longevity of the naked mole rat.</title>
        <authorList>
            <person name="Kim E.B."/>
            <person name="Fang X."/>
            <person name="Fushan A.A."/>
            <person name="Huang Z."/>
            <person name="Lobanov A.V."/>
            <person name="Han L."/>
            <person name="Marino S.M."/>
            <person name="Sun X."/>
            <person name="Turanov A.A."/>
            <person name="Yang P."/>
            <person name="Yim S.H."/>
            <person name="Zhao X."/>
            <person name="Kasaikina M.V."/>
            <person name="Stoletzki N."/>
            <person name="Peng C."/>
            <person name="Polak P."/>
            <person name="Xiong Z."/>
            <person name="Kiezun A."/>
            <person name="Zhu Y."/>
            <person name="Chen Y."/>
            <person name="Kryukov G.V."/>
            <person name="Zhang Q."/>
            <person name="Peshkin L."/>
            <person name="Yang L."/>
            <person name="Bronson R.T."/>
            <person name="Buffenstein R."/>
            <person name="Wang B."/>
            <person name="Han C."/>
            <person name="Li Q."/>
            <person name="Chen L."/>
            <person name="Zhao W."/>
            <person name="Sunyaev S.R."/>
            <person name="Park T.J."/>
            <person name="Zhang G."/>
            <person name="Wang J."/>
            <person name="Gladyshev V.N."/>
        </authorList>
    </citation>
    <scope>NUCLEOTIDE SEQUENCE [LARGE SCALE GENOMIC DNA]</scope>
</reference>
<comment type="function">
    <text evidence="3">Subunit of the oligosaccharyl transferase (OST) complex that catalyzes the initial transfer of a defined glycan (Glc(3)Man(9)GlcNAc(2) in eukaryotes) from the lipid carrier dolichol-pyrophosphate to an asparagine residue within an Asn-X-Ser/Thr consensus motif in nascent polypeptide chains, the first step in protein N-glycosylation. N-glycosylation occurs cotranslationally and the complex associates with the Sec61 complex at the channel-forming translocon complex that mediates protein translocation across the endoplasmic reticulum (ER). All subunits are required for a maximal enzyme activity. Required for the assembly of both SST3A- and SS3B-containing OST complexes.</text>
</comment>
<dbReference type="UniPathway" id="UPA00378"/>
<evidence type="ECO:0000256" key="3">
    <source>
        <dbReference type="ARBA" id="ARBA00045729"/>
    </source>
</evidence>
<dbReference type="GO" id="GO:0016740">
    <property type="term" value="F:transferase activity"/>
    <property type="evidence" value="ECO:0007669"/>
    <property type="project" value="UniProtKB-KW"/>
</dbReference>
<accession>G5BWE0</accession>
<evidence type="ECO:0000256" key="2">
    <source>
        <dbReference type="ARBA" id="ARBA00013350"/>
    </source>
</evidence>
<sequence length="103" mass="11191">MGKNTLLIAGLQVRNNARIIFSCSLDFFSDAFFNSAVQKAMPGAQRYPQTGNDELAVALSPWVFKEEGVLHVGSMSHHPVGETAPPNAYIVTNSVTDYWSTAS</sequence>
<comment type="pathway">
    <text evidence="5">Protein modification; protein glycosylation.</text>
</comment>
<keyword evidence="5" id="KW-0256">Endoplasmic reticulum</keyword>
<dbReference type="Proteomes" id="UP000006813">
    <property type="component" value="Unassembled WGS sequence"/>
</dbReference>
<dbReference type="InterPro" id="IPR005013">
    <property type="entry name" value="DDOST_48_kDa_subunit"/>
</dbReference>
<dbReference type="PANTHER" id="PTHR10830">
    <property type="entry name" value="DOLICHYL-DIPHOSPHOOLIGOSACCHARIDE--PROTEIN GLYCOSYLTRANSFERASE 48 KDA SUBUNIT"/>
    <property type="match status" value="1"/>
</dbReference>
<evidence type="ECO:0000313" key="8">
    <source>
        <dbReference type="Proteomes" id="UP000006813"/>
    </source>
</evidence>
<name>G5BWE0_HETGA</name>
<comment type="similarity">
    <text evidence="5">Belongs to the DDOST 48 kDa subunit family.</text>
</comment>
<keyword evidence="7" id="KW-0808">Transferase</keyword>
<proteinExistence type="inferred from homology"/>
<comment type="subcellular location">
    <subcellularLocation>
        <location evidence="1 5">Endoplasmic reticulum membrane</location>
        <topology evidence="1 5">Single-pass type I membrane protein</topology>
    </subcellularLocation>
</comment>